<dbReference type="AlphaFoldDB" id="A0A2H3CUQ6"/>
<evidence type="ECO:0000313" key="3">
    <source>
        <dbReference type="Proteomes" id="UP000217790"/>
    </source>
</evidence>
<dbReference type="Proteomes" id="UP000217790">
    <property type="component" value="Unassembled WGS sequence"/>
</dbReference>
<feature type="region of interest" description="Disordered" evidence="1">
    <location>
        <begin position="1"/>
        <end position="32"/>
    </location>
</feature>
<evidence type="ECO:0000256" key="1">
    <source>
        <dbReference type="SAM" id="MobiDB-lite"/>
    </source>
</evidence>
<dbReference type="EMBL" id="KZ293758">
    <property type="protein sequence ID" value="PBK79853.1"/>
    <property type="molecule type" value="Genomic_DNA"/>
</dbReference>
<gene>
    <name evidence="2" type="ORF">ARMGADRAFT_101186</name>
</gene>
<sequence>MHFEKITHGSLGPENILVTRNEQEKQAGPEKKRQWNIHIISWKNGQDHRRLLTVQKANSSNIRESSLRRPSKEKARGKLLSKKASYGQEQRGTDSDLAAFPREWSLKPKESPSTAYICKMLFSTLKQEWDAAVEKDRRMLDQTVWNRY</sequence>
<evidence type="ECO:0000313" key="2">
    <source>
        <dbReference type="EMBL" id="PBK79853.1"/>
    </source>
</evidence>
<feature type="region of interest" description="Disordered" evidence="1">
    <location>
        <begin position="56"/>
        <end position="94"/>
    </location>
</feature>
<name>A0A2H3CUQ6_ARMGA</name>
<accession>A0A2H3CUQ6</accession>
<feature type="compositionally biased region" description="Basic and acidic residues" evidence="1">
    <location>
        <begin position="65"/>
        <end position="76"/>
    </location>
</feature>
<protein>
    <submittedName>
        <fullName evidence="2">Uncharacterized protein</fullName>
    </submittedName>
</protein>
<reference evidence="3" key="1">
    <citation type="journal article" date="2017" name="Nat. Ecol. Evol.">
        <title>Genome expansion and lineage-specific genetic innovations in the forest pathogenic fungi Armillaria.</title>
        <authorList>
            <person name="Sipos G."/>
            <person name="Prasanna A.N."/>
            <person name="Walter M.C."/>
            <person name="O'Connor E."/>
            <person name="Balint B."/>
            <person name="Krizsan K."/>
            <person name="Kiss B."/>
            <person name="Hess J."/>
            <person name="Varga T."/>
            <person name="Slot J."/>
            <person name="Riley R."/>
            <person name="Boka B."/>
            <person name="Rigling D."/>
            <person name="Barry K."/>
            <person name="Lee J."/>
            <person name="Mihaltcheva S."/>
            <person name="LaButti K."/>
            <person name="Lipzen A."/>
            <person name="Waldron R."/>
            <person name="Moloney N.M."/>
            <person name="Sperisen C."/>
            <person name="Kredics L."/>
            <person name="Vagvoelgyi C."/>
            <person name="Patrignani A."/>
            <person name="Fitzpatrick D."/>
            <person name="Nagy I."/>
            <person name="Doyle S."/>
            <person name="Anderson J.B."/>
            <person name="Grigoriev I.V."/>
            <person name="Gueldener U."/>
            <person name="Muensterkoetter M."/>
            <person name="Nagy L.G."/>
        </authorList>
    </citation>
    <scope>NUCLEOTIDE SEQUENCE [LARGE SCALE GENOMIC DNA]</scope>
    <source>
        <strain evidence="3">Ar21-2</strain>
    </source>
</reference>
<keyword evidence="3" id="KW-1185">Reference proteome</keyword>
<organism evidence="2 3">
    <name type="scientific">Armillaria gallica</name>
    <name type="common">Bulbous honey fungus</name>
    <name type="synonym">Armillaria bulbosa</name>
    <dbReference type="NCBI Taxonomy" id="47427"/>
    <lineage>
        <taxon>Eukaryota</taxon>
        <taxon>Fungi</taxon>
        <taxon>Dikarya</taxon>
        <taxon>Basidiomycota</taxon>
        <taxon>Agaricomycotina</taxon>
        <taxon>Agaricomycetes</taxon>
        <taxon>Agaricomycetidae</taxon>
        <taxon>Agaricales</taxon>
        <taxon>Marasmiineae</taxon>
        <taxon>Physalacriaceae</taxon>
        <taxon>Armillaria</taxon>
    </lineage>
</organism>
<proteinExistence type="predicted"/>
<dbReference type="InParanoid" id="A0A2H3CUQ6"/>
<feature type="compositionally biased region" description="Basic and acidic residues" evidence="1">
    <location>
        <begin position="21"/>
        <end position="32"/>
    </location>
</feature>